<dbReference type="Gene3D" id="2.150.10.10">
    <property type="entry name" value="Serralysin-like metalloprotease, C-terminal"/>
    <property type="match status" value="5"/>
</dbReference>
<keyword evidence="2" id="KW-0964">Secreted</keyword>
<comment type="subcellular location">
    <subcellularLocation>
        <location evidence="1">Secreted</location>
    </subcellularLocation>
</comment>
<proteinExistence type="predicted"/>
<reference evidence="4" key="1">
    <citation type="journal article" date="2015" name="Nature">
        <title>Complex archaea that bridge the gap between prokaryotes and eukaryotes.</title>
        <authorList>
            <person name="Spang A."/>
            <person name="Saw J.H."/>
            <person name="Jorgensen S.L."/>
            <person name="Zaremba-Niedzwiedzka K."/>
            <person name="Martijn J."/>
            <person name="Lind A.E."/>
            <person name="van Eijk R."/>
            <person name="Schleper C."/>
            <person name="Guy L."/>
            <person name="Ettema T.J."/>
        </authorList>
    </citation>
    <scope>NUCLEOTIDE SEQUENCE</scope>
</reference>
<feature type="region of interest" description="Disordered" evidence="3">
    <location>
        <begin position="550"/>
        <end position="574"/>
    </location>
</feature>
<sequence>MATIISTDQTATYNITTNDTYVFLQDVSVTAPGTDTAITVTGSVDATIHVAGLLSGAIGVSLNSNDVFNLAPTGTIAVGTAGVHASGAGNSVTIAGSIFSDNSGAALYGGNNVATVSGTISAYMGIYFAGANNRASITGTVTGDDFGIYVNGGSGNAIDIGASGYIRGGSNADETVDLSAAIRFGGAGNVNSLVNAGTIVAEASNLTGRRIAVLDGNMDGTASGATSIVNTGLIDGDILLGEGNDLYDGSGTGRVTGIVSGGAGTDTLIGGIANENFYGNTGDDLLEGGAGNDNLDGGSGADALHGGAGYDFAFYSQAGSGVTADLSGLVAGTGEAAGDSYRGIEGLVGSQFFDQLSGDGGTNVLYGLGGADFLYGRAGDDSLYGGDDNDVLFGGEGRDLLDGGAGIDTASYAFAPEGVTVSLDGGTGTGEATGDRFVSIENINGSEFADNITGDGIGNILNGLGGNDTLNGLAGDDTLYGGDDNDLLFGGAGGDLLDGGAGIDTASYAFAAAGVTVSLDGGTGTGEATGDGFVSIENINGSEFADSITGDGTDNTLNGLGGDDTLNGGSGNDSLNGGDGRDTLIGAAGADHLDGGAGWDSVDYSASGTAVWVDISNTTASTGGDAQVDTFNLINSIVGSGFSDTLYGDMWSNIIHGGAGIDIIDGGGLNDIIYGGDGADWFIFTPGAGADTLADFVDNSDRIDLRTFGFASAAEALGFATDTGTGVRFNFTDGSQLDVANVANVADLENDIIFA</sequence>
<dbReference type="InterPro" id="IPR050557">
    <property type="entry name" value="RTX_toxin/Mannuronan_C5-epim"/>
</dbReference>
<dbReference type="InterPro" id="IPR001343">
    <property type="entry name" value="Hemolysn_Ca-bd"/>
</dbReference>
<dbReference type="PRINTS" id="PR00313">
    <property type="entry name" value="CABNDNGRPT"/>
</dbReference>
<organism evidence="4">
    <name type="scientific">marine sediment metagenome</name>
    <dbReference type="NCBI Taxonomy" id="412755"/>
    <lineage>
        <taxon>unclassified sequences</taxon>
        <taxon>metagenomes</taxon>
        <taxon>ecological metagenomes</taxon>
    </lineage>
</organism>
<dbReference type="EMBL" id="LAZR01000174">
    <property type="protein sequence ID" value="KKN84223.1"/>
    <property type="molecule type" value="Genomic_DNA"/>
</dbReference>
<evidence type="ECO:0000313" key="4">
    <source>
        <dbReference type="EMBL" id="KKN84223.1"/>
    </source>
</evidence>
<dbReference type="GO" id="GO:0005576">
    <property type="term" value="C:extracellular region"/>
    <property type="evidence" value="ECO:0007669"/>
    <property type="project" value="UniProtKB-SubCell"/>
</dbReference>
<evidence type="ECO:0000256" key="2">
    <source>
        <dbReference type="ARBA" id="ARBA00022525"/>
    </source>
</evidence>
<dbReference type="PANTHER" id="PTHR38340:SF1">
    <property type="entry name" value="S-LAYER PROTEIN"/>
    <property type="match status" value="1"/>
</dbReference>
<evidence type="ECO:0000256" key="1">
    <source>
        <dbReference type="ARBA" id="ARBA00004613"/>
    </source>
</evidence>
<evidence type="ECO:0000256" key="3">
    <source>
        <dbReference type="SAM" id="MobiDB-lite"/>
    </source>
</evidence>
<dbReference type="Pfam" id="PF00353">
    <property type="entry name" value="HemolysinCabind"/>
    <property type="match status" value="7"/>
</dbReference>
<dbReference type="GO" id="GO:0005509">
    <property type="term" value="F:calcium ion binding"/>
    <property type="evidence" value="ECO:0007669"/>
    <property type="project" value="InterPro"/>
</dbReference>
<protein>
    <recommendedName>
        <fullName evidence="5">Peptidase M10 serralysin C-terminal domain-containing protein</fullName>
    </recommendedName>
</protein>
<dbReference type="InterPro" id="IPR011049">
    <property type="entry name" value="Serralysin-like_metalloprot_C"/>
</dbReference>
<dbReference type="PROSITE" id="PS00330">
    <property type="entry name" value="HEMOLYSIN_CALCIUM"/>
    <property type="match status" value="8"/>
</dbReference>
<dbReference type="PANTHER" id="PTHR38340">
    <property type="entry name" value="S-LAYER PROTEIN"/>
    <property type="match status" value="1"/>
</dbReference>
<comment type="caution">
    <text evidence="4">The sequence shown here is derived from an EMBL/GenBank/DDBJ whole genome shotgun (WGS) entry which is preliminary data.</text>
</comment>
<dbReference type="InterPro" id="IPR018511">
    <property type="entry name" value="Hemolysin-typ_Ca-bd_CS"/>
</dbReference>
<accession>A0A0F9WYU7</accession>
<gene>
    <name evidence="4" type="ORF">LCGC14_0291740</name>
</gene>
<dbReference type="AlphaFoldDB" id="A0A0F9WYU7"/>
<dbReference type="SUPFAM" id="SSF51120">
    <property type="entry name" value="beta-Roll"/>
    <property type="match status" value="4"/>
</dbReference>
<evidence type="ECO:0008006" key="5">
    <source>
        <dbReference type="Google" id="ProtNLM"/>
    </source>
</evidence>
<name>A0A0F9WYU7_9ZZZZ</name>